<keyword evidence="2" id="KW-1185">Reference proteome</keyword>
<organism evidence="1 2">
    <name type="scientific">Plantactinospora solaniradicis</name>
    <dbReference type="NCBI Taxonomy" id="1723736"/>
    <lineage>
        <taxon>Bacteria</taxon>
        <taxon>Bacillati</taxon>
        <taxon>Actinomycetota</taxon>
        <taxon>Actinomycetes</taxon>
        <taxon>Micromonosporales</taxon>
        <taxon>Micromonosporaceae</taxon>
        <taxon>Plantactinospora</taxon>
    </lineage>
</organism>
<proteinExistence type="predicted"/>
<protein>
    <submittedName>
        <fullName evidence="1">Uncharacterized protein</fullName>
    </submittedName>
</protein>
<sequence>MTRRNRTDIAADMQQDMARRPNEGGEYAIFAGLVIAIHRASRYGTYAGMTDAEKLAEIGEVIAALDMVHDEEAAPEVAGDGRCPACHHEAEHLYGAGCVARPGGQLGVGRCGCKYGAGASR</sequence>
<evidence type="ECO:0000313" key="1">
    <source>
        <dbReference type="EMBL" id="MFC6017760.1"/>
    </source>
</evidence>
<gene>
    <name evidence="1" type="ORF">ACFP2T_16285</name>
</gene>
<reference evidence="2" key="1">
    <citation type="journal article" date="2019" name="Int. J. Syst. Evol. Microbiol.">
        <title>The Global Catalogue of Microorganisms (GCM) 10K type strain sequencing project: providing services to taxonomists for standard genome sequencing and annotation.</title>
        <authorList>
            <consortium name="The Broad Institute Genomics Platform"/>
            <consortium name="The Broad Institute Genome Sequencing Center for Infectious Disease"/>
            <person name="Wu L."/>
            <person name="Ma J."/>
        </authorList>
    </citation>
    <scope>NUCLEOTIDE SEQUENCE [LARGE SCALE GENOMIC DNA]</scope>
    <source>
        <strain evidence="2">ZS-35-S2</strain>
    </source>
</reference>
<dbReference type="Proteomes" id="UP001596203">
    <property type="component" value="Unassembled WGS sequence"/>
</dbReference>
<dbReference type="RefSeq" id="WP_377422268.1">
    <property type="nucleotide sequence ID" value="NZ_JBHSPR010000010.1"/>
</dbReference>
<evidence type="ECO:0000313" key="2">
    <source>
        <dbReference type="Proteomes" id="UP001596203"/>
    </source>
</evidence>
<comment type="caution">
    <text evidence="1">The sequence shown here is derived from an EMBL/GenBank/DDBJ whole genome shotgun (WGS) entry which is preliminary data.</text>
</comment>
<name>A0ABW1K8A8_9ACTN</name>
<accession>A0ABW1K8A8</accession>
<dbReference type="EMBL" id="JBHSPR010000010">
    <property type="protein sequence ID" value="MFC6017760.1"/>
    <property type="molecule type" value="Genomic_DNA"/>
</dbReference>